<name>U2JWW4_9FIRM</name>
<dbReference type="STRING" id="411473.RUMCAL_02753"/>
<dbReference type="InterPro" id="IPR035919">
    <property type="entry name" value="EAL_sf"/>
</dbReference>
<dbReference type="CDD" id="cd01948">
    <property type="entry name" value="EAL"/>
    <property type="match status" value="1"/>
</dbReference>
<dbReference type="CDD" id="cd01949">
    <property type="entry name" value="GGDEF"/>
    <property type="match status" value="1"/>
</dbReference>
<comment type="caution">
    <text evidence="3">The sequence shown here is derived from an EMBL/GenBank/DDBJ whole genome shotgun (WGS) entry which is preliminary data.</text>
</comment>
<dbReference type="OrthoDB" id="9762141at2"/>
<feature type="domain" description="GGDEF" evidence="2">
    <location>
        <begin position="165"/>
        <end position="294"/>
    </location>
</feature>
<evidence type="ECO:0000313" key="4">
    <source>
        <dbReference type="Proteomes" id="UP000016662"/>
    </source>
</evidence>
<evidence type="ECO:0000259" key="2">
    <source>
        <dbReference type="PROSITE" id="PS50887"/>
    </source>
</evidence>
<dbReference type="InterPro" id="IPR043128">
    <property type="entry name" value="Rev_trsase/Diguanyl_cyclase"/>
</dbReference>
<dbReference type="SMART" id="SM00267">
    <property type="entry name" value="GGDEF"/>
    <property type="match status" value="1"/>
</dbReference>
<dbReference type="GO" id="GO:0071111">
    <property type="term" value="F:cyclic-guanylate-specific phosphodiesterase activity"/>
    <property type="evidence" value="ECO:0007669"/>
    <property type="project" value="InterPro"/>
</dbReference>
<feature type="domain" description="EAL" evidence="1">
    <location>
        <begin position="303"/>
        <end position="557"/>
    </location>
</feature>
<dbReference type="PROSITE" id="PS50887">
    <property type="entry name" value="GGDEF"/>
    <property type="match status" value="1"/>
</dbReference>
<dbReference type="InterPro" id="IPR029787">
    <property type="entry name" value="Nucleotide_cyclase"/>
</dbReference>
<dbReference type="Pfam" id="PF00563">
    <property type="entry name" value="EAL"/>
    <property type="match status" value="1"/>
</dbReference>
<dbReference type="InterPro" id="IPR000160">
    <property type="entry name" value="GGDEF_dom"/>
</dbReference>
<reference evidence="3 4" key="1">
    <citation type="submission" date="2013-07" db="EMBL/GenBank/DDBJ databases">
        <authorList>
            <person name="Weinstock G."/>
            <person name="Sodergren E."/>
            <person name="Wylie T."/>
            <person name="Fulton L."/>
            <person name="Fulton R."/>
            <person name="Fronick C."/>
            <person name="O'Laughlin M."/>
            <person name="Godfrey J."/>
            <person name="Miner T."/>
            <person name="Herter B."/>
            <person name="Appelbaum E."/>
            <person name="Cordes M."/>
            <person name="Lek S."/>
            <person name="Wollam A."/>
            <person name="Pepin K.H."/>
            <person name="Palsikar V.B."/>
            <person name="Mitreva M."/>
            <person name="Wilson R.K."/>
        </authorList>
    </citation>
    <scope>NUCLEOTIDE SEQUENCE [LARGE SCALE GENOMIC DNA]</scope>
    <source>
        <strain evidence="3 4">ATCC 27760</strain>
    </source>
</reference>
<dbReference type="PATRIC" id="fig|411473.3.peg.2311"/>
<organism evidence="3 4">
    <name type="scientific">Ruminococcus callidus ATCC 27760</name>
    <dbReference type="NCBI Taxonomy" id="411473"/>
    <lineage>
        <taxon>Bacteria</taxon>
        <taxon>Bacillati</taxon>
        <taxon>Bacillota</taxon>
        <taxon>Clostridia</taxon>
        <taxon>Eubacteriales</taxon>
        <taxon>Oscillospiraceae</taxon>
        <taxon>Ruminococcus</taxon>
    </lineage>
</organism>
<dbReference type="HOGENOM" id="CLU_000445_70_50_9"/>
<protein>
    <submittedName>
        <fullName evidence="3">Diguanylate cyclase domain protein</fullName>
    </submittedName>
</protein>
<keyword evidence="4" id="KW-1185">Reference proteome</keyword>
<gene>
    <name evidence="3" type="ORF">RUMCAL_02753</name>
</gene>
<dbReference type="Pfam" id="PF00990">
    <property type="entry name" value="GGDEF"/>
    <property type="match status" value="1"/>
</dbReference>
<evidence type="ECO:0000259" key="1">
    <source>
        <dbReference type="PROSITE" id="PS50883"/>
    </source>
</evidence>
<dbReference type="InterPro" id="IPR001633">
    <property type="entry name" value="EAL_dom"/>
</dbReference>
<dbReference type="PANTHER" id="PTHR33121">
    <property type="entry name" value="CYCLIC DI-GMP PHOSPHODIESTERASE PDEF"/>
    <property type="match status" value="1"/>
</dbReference>
<dbReference type="NCBIfam" id="TIGR00254">
    <property type="entry name" value="GGDEF"/>
    <property type="match status" value="1"/>
</dbReference>
<dbReference type="Proteomes" id="UP000016662">
    <property type="component" value="Unassembled WGS sequence"/>
</dbReference>
<dbReference type="SUPFAM" id="SSF55073">
    <property type="entry name" value="Nucleotide cyclase"/>
    <property type="match status" value="1"/>
</dbReference>
<accession>U2JWW4</accession>
<evidence type="ECO:0000313" key="3">
    <source>
        <dbReference type="EMBL" id="ERJ90781.1"/>
    </source>
</evidence>
<dbReference type="eggNOG" id="COG2200">
    <property type="taxonomic scope" value="Bacteria"/>
</dbReference>
<dbReference type="SMART" id="SM00052">
    <property type="entry name" value="EAL"/>
    <property type="match status" value="1"/>
</dbReference>
<dbReference type="Gene3D" id="3.20.20.450">
    <property type="entry name" value="EAL domain"/>
    <property type="match status" value="1"/>
</dbReference>
<dbReference type="PANTHER" id="PTHR33121:SF70">
    <property type="entry name" value="SIGNALING PROTEIN YKOW"/>
    <property type="match status" value="1"/>
</dbReference>
<dbReference type="Gene3D" id="3.30.70.270">
    <property type="match status" value="1"/>
</dbReference>
<dbReference type="AlphaFoldDB" id="U2JWW4"/>
<dbReference type="PROSITE" id="PS50883">
    <property type="entry name" value="EAL"/>
    <property type="match status" value="1"/>
</dbReference>
<sequence length="566" mass="64818">MDMDFHVKSYCQLFDKLQKNVKTVEELFSLLKEQMQEIVRLFPLGKFEIRLIVAPSILDPEGQDERFLLYENEEGFDEPCCREHVQMDETCSAVFEYYPVKGTAWSPIQEQMLLFLSRQLFLLLERVKLVQLLECIAVTDLLTGALNTRGINETGGKLLAQGKLQEYACAFLNIKNFNYINRAVGARQGDMVLREFVRLARQKLKPDEYFARMGGDNFVLLAKKERMGILLEQIDCMQVTVPYENGTKTFDLRSRIGVYDMRAGQSMGEGLNAASTAMHAAKMSGKADRFCFDDQMVENALRQKEVSQMFPKALADREFVVYYQPKVTLVDNQLCGCEALVRWFRDGAMVPPMDFIPVLEREGSVCKLDFYVLEQVCRDVRDWKAKGIEPVRISVNFSKVHLQNPHLAEEILAVLQKYEIPPKYIEVELTEMSGYENYKTLLNFVRAMRANGVSTSIDDFGTGYSSLNLLKDLNVDIIKLDKSFLSSLENHRKNDVIVIKNIIKMVNELDMEVIAEGVETVKQAEFLRGMHCCMAQGFLFDRPLPHDDFEKRLSGDHVYSLEKAGA</sequence>
<dbReference type="EMBL" id="AWVF01000345">
    <property type="protein sequence ID" value="ERJ90781.1"/>
    <property type="molecule type" value="Genomic_DNA"/>
</dbReference>
<dbReference type="InterPro" id="IPR050706">
    <property type="entry name" value="Cyclic-di-GMP_PDE-like"/>
</dbReference>
<dbReference type="SUPFAM" id="SSF141868">
    <property type="entry name" value="EAL domain-like"/>
    <property type="match status" value="1"/>
</dbReference>
<proteinExistence type="predicted"/>